<accession>A0A9P4K4H9</accession>
<gene>
    <name evidence="5" type="ORF">CC78DRAFT_619168</name>
</gene>
<evidence type="ECO:0000313" key="5">
    <source>
        <dbReference type="EMBL" id="KAF2261711.1"/>
    </source>
</evidence>
<evidence type="ECO:0000256" key="2">
    <source>
        <dbReference type="ARBA" id="ARBA00023125"/>
    </source>
</evidence>
<evidence type="ECO:0000256" key="4">
    <source>
        <dbReference type="SAM" id="MobiDB-lite"/>
    </source>
</evidence>
<dbReference type="EMBL" id="ML986651">
    <property type="protein sequence ID" value="KAF2261711.1"/>
    <property type="molecule type" value="Genomic_DNA"/>
</dbReference>
<organism evidence="5 6">
    <name type="scientific">Lojkania enalia</name>
    <dbReference type="NCBI Taxonomy" id="147567"/>
    <lineage>
        <taxon>Eukaryota</taxon>
        <taxon>Fungi</taxon>
        <taxon>Dikarya</taxon>
        <taxon>Ascomycota</taxon>
        <taxon>Pezizomycotina</taxon>
        <taxon>Dothideomycetes</taxon>
        <taxon>Pleosporomycetidae</taxon>
        <taxon>Pleosporales</taxon>
        <taxon>Pleosporales incertae sedis</taxon>
        <taxon>Lojkania</taxon>
    </lineage>
</organism>
<evidence type="ECO:0000313" key="6">
    <source>
        <dbReference type="Proteomes" id="UP000800093"/>
    </source>
</evidence>
<dbReference type="GO" id="GO:0006352">
    <property type="term" value="P:DNA-templated transcription initiation"/>
    <property type="evidence" value="ECO:0007669"/>
    <property type="project" value="InterPro"/>
</dbReference>
<dbReference type="AlphaFoldDB" id="A0A9P4K4H9"/>
<dbReference type="Pfam" id="PF00352">
    <property type="entry name" value="TBP"/>
    <property type="match status" value="2"/>
</dbReference>
<protein>
    <recommendedName>
        <fullName evidence="7">TATA-box binding protein</fullName>
    </recommendedName>
</protein>
<dbReference type="PANTHER" id="PTHR10126">
    <property type="entry name" value="TATA-BOX BINDING PROTEIN"/>
    <property type="match status" value="1"/>
</dbReference>
<proteinExistence type="inferred from homology"/>
<dbReference type="InterPro" id="IPR000814">
    <property type="entry name" value="TBP"/>
</dbReference>
<keyword evidence="6" id="KW-1185">Reference proteome</keyword>
<evidence type="ECO:0000256" key="3">
    <source>
        <dbReference type="ARBA" id="ARBA00023163"/>
    </source>
</evidence>
<feature type="region of interest" description="Disordered" evidence="4">
    <location>
        <begin position="1"/>
        <end position="33"/>
    </location>
</feature>
<reference evidence="6" key="1">
    <citation type="journal article" date="2020" name="Stud. Mycol.">
        <title>101 Dothideomycetes genomes: A test case for predicting lifestyles and emergence of pathogens.</title>
        <authorList>
            <person name="Haridas S."/>
            <person name="Albert R."/>
            <person name="Binder M."/>
            <person name="Bloem J."/>
            <person name="LaButti K."/>
            <person name="Salamov A."/>
            <person name="Andreopoulos B."/>
            <person name="Baker S."/>
            <person name="Barry K."/>
            <person name="Bills G."/>
            <person name="Bluhm B."/>
            <person name="Cannon C."/>
            <person name="Castanera R."/>
            <person name="Culley D."/>
            <person name="Daum C."/>
            <person name="Ezra D."/>
            <person name="Gonzalez J."/>
            <person name="Henrissat B."/>
            <person name="Kuo A."/>
            <person name="Liang C."/>
            <person name="Lipzen A."/>
            <person name="Lutzoni F."/>
            <person name="Magnuson J."/>
            <person name="Mondo S."/>
            <person name="Nolan M."/>
            <person name="Ohm R."/>
            <person name="Pangilinan J."/>
            <person name="Park H.-J."/>
            <person name="Ramirez L."/>
            <person name="Alfaro M."/>
            <person name="Sun H."/>
            <person name="Tritt A."/>
            <person name="Yoshinaga Y."/>
            <person name="Zwiers L.-H."/>
            <person name="Turgeon B."/>
            <person name="Goodwin S."/>
            <person name="Spatafora J."/>
            <person name="Crous P."/>
            <person name="Grigoriev I."/>
        </authorList>
    </citation>
    <scope>NUCLEOTIDE SEQUENCE [LARGE SCALE GENOMIC DNA]</scope>
    <source>
        <strain evidence="6">CBS 304.66</strain>
    </source>
</reference>
<keyword evidence="2" id="KW-0238">DNA-binding</keyword>
<dbReference type="InterPro" id="IPR012295">
    <property type="entry name" value="TBP_dom_sf"/>
</dbReference>
<comment type="similarity">
    <text evidence="1">Belongs to the TBP family.</text>
</comment>
<comment type="caution">
    <text evidence="5">The sequence shown here is derived from an EMBL/GenBank/DDBJ whole genome shotgun (WGS) entry which is preliminary data.</text>
</comment>
<dbReference type="SUPFAM" id="SSF55945">
    <property type="entry name" value="TATA-box binding protein-like"/>
    <property type="match status" value="2"/>
</dbReference>
<evidence type="ECO:0008006" key="7">
    <source>
        <dbReference type="Google" id="ProtNLM"/>
    </source>
</evidence>
<sequence length="200" mass="22213">MDSLVSRPVNPQQVNFARMPNPPPPIDNTQQGSVGTLANTTNNEISISGIVPVPQNLVATVDLCTKLDLGTIALHTRNAEYSPKRQDSLSQSLRGWDELIVRQKLGFNARFIGFKIQNIVGSTDVKFPSRLEGLANAHATLRLTSQSFSLGRLIYRMMKPKIVLLIFVSGKIVLAGVKVREEIYQGFEIMYLVLQTLHKI</sequence>
<dbReference type="Proteomes" id="UP000800093">
    <property type="component" value="Unassembled WGS sequence"/>
</dbReference>
<keyword evidence="3" id="KW-0804">Transcription</keyword>
<dbReference type="Gene3D" id="3.30.310.10">
    <property type="entry name" value="TATA-Binding Protein"/>
    <property type="match status" value="2"/>
</dbReference>
<evidence type="ECO:0000256" key="1">
    <source>
        <dbReference type="ARBA" id="ARBA00005560"/>
    </source>
</evidence>
<name>A0A9P4K4H9_9PLEO</name>
<dbReference type="GO" id="GO:0003677">
    <property type="term" value="F:DNA binding"/>
    <property type="evidence" value="ECO:0007669"/>
    <property type="project" value="UniProtKB-KW"/>
</dbReference>
<dbReference type="OrthoDB" id="2127950at2759"/>